<dbReference type="EMBL" id="OOIQ01000001">
    <property type="protein sequence ID" value="SPO42887.1"/>
    <property type="molecule type" value="Genomic_DNA"/>
</dbReference>
<accession>A0A5C3FGN6</accession>
<dbReference type="Pfam" id="PF08167">
    <property type="entry name" value="RIX1"/>
    <property type="match status" value="1"/>
</dbReference>
<sequence length="900" mass="94185">MASTFGAAGGAAVFELAGAARTSARLDLLLNLVTSSSDASQADEVLQLIAQSGLLAQVPHDETQHKLTVRINALISSQNALGYRLAHAWIQQDPAVWNEHLIANAATWTTQILNLVGAPEKLLHQRENSDRLLAAALQFATTHIFPENIAARQEFYRQVVHPNLPKLVVGLAQLLDVILKSVLDDGQVAHASQLHVVLVFINRLMHAHPAQFRPVSSRVHECISSLLYADEAQSLAVPIFTAAAEVLASLHLTGALSAKGSEASGGNARTTQAQLWQATIENQLHLATEAWRFATSSYQVTDAAQQGEGDAGAARPQSLKAYPKDPLAATRVAHERLALLLGTRGRPGLISLHLRAATARPVPVPAGKIVSLCLDMLHVDVSSRFKPTAEAKLCTLQASHLATLHTRALSLVSQLALVAPAAIPLEAARVLGDVCRLAEGGGGAQASARVRLAAMRTLVVLVGREGIALPLDPAGRTTLRLARLAVTQVSRAVLQPAAASGDAARSAKKARLYESDSLFTTGSVKDRMHSLAPEEIACTISALQILVAVYPLLTTSLSSVHYDLMQLAVHNVQAMVEVLSDSIGTHAASLRTASAGAGVPSTTELFEEAVGALGDMCLDSTSSVLAMVLPRAIAVLGRVANAPSGGSGRVRVAAERALVAVHASRKGKFVPVARGVGFGPRAADDLDATPDGAKLADATALGRSIPTAEVVQSSLEEASTAVLGKRQVEQEEEDEEEVVGDRMDVDAIAAESNELFSAGGADASTSVAGGALGLGRPVSPLRSPVEKRIFSPDPVKPAHRTSTPRIGSPSTSHPRALSRPASPTPDQPAPSMLTPGRMVSPTAVASPSVVAVEKPAVEAAQVVQPTEVEKSTMQIGAASDDDDDDEMPEIDMAASDSDEQ</sequence>
<dbReference type="Proteomes" id="UP000325008">
    <property type="component" value="Unassembled WGS sequence"/>
</dbReference>
<reference evidence="3" key="1">
    <citation type="submission" date="2018-03" db="EMBL/GenBank/DDBJ databases">
        <authorList>
            <person name="Guldener U."/>
        </authorList>
    </citation>
    <scope>NUCLEOTIDE SEQUENCE [LARGE SCALE GENOMIC DNA]</scope>
    <source>
        <strain evidence="3">ATCC34888</strain>
    </source>
</reference>
<dbReference type="OrthoDB" id="20900at2759"/>
<proteinExistence type="predicted"/>
<feature type="compositionally biased region" description="Polar residues" evidence="1">
    <location>
        <begin position="800"/>
        <end position="813"/>
    </location>
</feature>
<gene>
    <name evidence="3" type="ORF">PSANT_00571</name>
</gene>
<protein>
    <recommendedName>
        <fullName evidence="2">Pre-rRNA-processing protein RIX1 N-terminal domain-containing protein</fullName>
    </recommendedName>
</protein>
<keyword evidence="4" id="KW-1185">Reference proteome</keyword>
<feature type="compositionally biased region" description="Low complexity" evidence="1">
    <location>
        <begin position="839"/>
        <end position="866"/>
    </location>
</feature>
<feature type="domain" description="Pre-rRNA-processing protein RIX1 N-terminal" evidence="2">
    <location>
        <begin position="26"/>
        <end position="233"/>
    </location>
</feature>
<evidence type="ECO:0000259" key="2">
    <source>
        <dbReference type="Pfam" id="PF08167"/>
    </source>
</evidence>
<feature type="region of interest" description="Disordered" evidence="1">
    <location>
        <begin position="774"/>
        <end position="900"/>
    </location>
</feature>
<evidence type="ECO:0000313" key="4">
    <source>
        <dbReference type="Proteomes" id="UP000325008"/>
    </source>
</evidence>
<comment type="caution">
    <text evidence="3">The sequence shown here is derived from an EMBL/GenBank/DDBJ whole genome shotgun (WGS) entry which is preliminary data.</text>
</comment>
<evidence type="ECO:0000256" key="1">
    <source>
        <dbReference type="SAM" id="MobiDB-lite"/>
    </source>
</evidence>
<feature type="compositionally biased region" description="Acidic residues" evidence="1">
    <location>
        <begin position="879"/>
        <end position="889"/>
    </location>
</feature>
<name>A0A5C3FGN6_PSEA2</name>
<dbReference type="RefSeq" id="XP_014659644.1">
    <property type="nucleotide sequence ID" value="XM_014804158.1"/>
</dbReference>
<dbReference type="InterPro" id="IPR012583">
    <property type="entry name" value="RIX1_N"/>
</dbReference>
<organism evidence="3 4">
    <name type="scientific">Pseudozyma antarctica</name>
    <name type="common">Yeast</name>
    <name type="synonym">Candida antarctica</name>
    <dbReference type="NCBI Taxonomy" id="84753"/>
    <lineage>
        <taxon>Eukaryota</taxon>
        <taxon>Fungi</taxon>
        <taxon>Dikarya</taxon>
        <taxon>Basidiomycota</taxon>
        <taxon>Ustilaginomycotina</taxon>
        <taxon>Ustilaginomycetes</taxon>
        <taxon>Ustilaginales</taxon>
        <taxon>Ustilaginaceae</taxon>
        <taxon>Moesziomyces</taxon>
    </lineage>
</organism>
<dbReference type="AlphaFoldDB" id="A0A5C3FGN6"/>
<evidence type="ECO:0000313" key="3">
    <source>
        <dbReference type="EMBL" id="SPO42887.1"/>
    </source>
</evidence>